<proteinExistence type="predicted"/>
<comment type="caution">
    <text evidence="2">The sequence shown here is derived from an EMBL/GenBank/DDBJ whole genome shotgun (WGS) entry which is preliminary data.</text>
</comment>
<dbReference type="EMBL" id="NHSJ01000025">
    <property type="protein sequence ID" value="PPQ33248.1"/>
    <property type="molecule type" value="Genomic_DNA"/>
</dbReference>
<evidence type="ECO:0000313" key="3">
    <source>
        <dbReference type="Proteomes" id="UP000239089"/>
    </source>
</evidence>
<gene>
    <name evidence="2" type="ORF">CCR94_02275</name>
</gene>
<feature type="signal peptide" evidence="1">
    <location>
        <begin position="1"/>
        <end position="28"/>
    </location>
</feature>
<evidence type="ECO:0000256" key="1">
    <source>
        <dbReference type="SAM" id="SignalP"/>
    </source>
</evidence>
<name>A0A2S6NF41_9HYPH</name>
<evidence type="ECO:0000313" key="2">
    <source>
        <dbReference type="EMBL" id="PPQ33248.1"/>
    </source>
</evidence>
<feature type="chain" id="PRO_5018022634" description="Conjugal transfer protein TraW" evidence="1">
    <location>
        <begin position="29"/>
        <end position="399"/>
    </location>
</feature>
<evidence type="ECO:0008006" key="4">
    <source>
        <dbReference type="Google" id="ProtNLM"/>
    </source>
</evidence>
<accession>A0A2S6NF41</accession>
<keyword evidence="3" id="KW-1185">Reference proteome</keyword>
<dbReference type="OrthoDB" id="8432665at2"/>
<protein>
    <recommendedName>
        <fullName evidence="4">Conjugal transfer protein TraW</fullName>
    </recommendedName>
</protein>
<dbReference type="AlphaFoldDB" id="A0A2S6NF41"/>
<dbReference type="Proteomes" id="UP000239089">
    <property type="component" value="Unassembled WGS sequence"/>
</dbReference>
<sequence length="399" mass="42498">MKTPQSLTSTAAALVLGAAFFAPTTANATMPVIDYASLAVDQAMKFIQNQMNNTLNSITGQLGANGPLAQLLGPNTYGSVNQLLQQGFTQISNYQKAQVDAHSQLIDGQNIAMARVQRDFRNAQIRDEHIVGSTHCAALDGGQAVIAGASKSWQVAKSITDVTDKRGEGGLNQPGYFGSAQAAQANNNLHYQRYCNDVEAAAGLCTISQTPNADQQASALFVSGTLDGQDGVTRANDYATSLIQPVVPGTLRGDQITSTQGAEAIARRRAYNARMSLARDVTSVAIGVQSPSVTLTSEQQQEMTDEGLPATPTASWLHALMLDTTRRLSSTNYHGQLASMPAASIQREIATELAQTNYLLVQLYKLNLMHATTSAAHLAETVEHNYQPAFAMPSPNLSN</sequence>
<reference evidence="2 3" key="1">
    <citation type="journal article" date="2018" name="Arch. Microbiol.">
        <title>New insights into the metabolic potential of the phototrophic purple bacterium Rhodopila globiformis DSM 161(T) from its draft genome sequence and evidence for a vanadium-dependent nitrogenase.</title>
        <authorList>
            <person name="Imhoff J.F."/>
            <person name="Rahn T."/>
            <person name="Kunzel S."/>
            <person name="Neulinger S.C."/>
        </authorList>
    </citation>
    <scope>NUCLEOTIDE SEQUENCE [LARGE SCALE GENOMIC DNA]</scope>
    <source>
        <strain evidence="2 3">DSM 16996</strain>
    </source>
</reference>
<organism evidence="2 3">
    <name type="scientific">Rhodoblastus sphagnicola</name>
    <dbReference type="NCBI Taxonomy" id="333368"/>
    <lineage>
        <taxon>Bacteria</taxon>
        <taxon>Pseudomonadati</taxon>
        <taxon>Pseudomonadota</taxon>
        <taxon>Alphaproteobacteria</taxon>
        <taxon>Hyphomicrobiales</taxon>
        <taxon>Rhodoblastaceae</taxon>
        <taxon>Rhodoblastus</taxon>
    </lineage>
</organism>
<keyword evidence="1" id="KW-0732">Signal</keyword>